<dbReference type="SUPFAM" id="SSF53383">
    <property type="entry name" value="PLP-dependent transferases"/>
    <property type="match status" value="1"/>
</dbReference>
<gene>
    <name evidence="6" type="ORF">WN48_00699</name>
</gene>
<dbReference type="PANTHER" id="PTHR42790">
    <property type="entry name" value="AMINOTRANSFERASE"/>
    <property type="match status" value="1"/>
</dbReference>
<sequence length="388" mass="44787">MECENGINLANGMPNAKMFPFEEISVMYTSGINVKLTGNDLTWSLQYGPSQGQLPLLKKVREFQEYWHKPKYNDWDILFTSGSMDGCNKVFEMILEIGDPVMVQVPTYDGILNALAPQMPEFIEIKQDEDGIIPGNIVKVCEIRQRAGKPIPKILYVNPTGANPTGTVLTNIRRKEIYELAEMYNFIILEDDPYRFVHFVDENPTTFLELDTNGRVIRLDSFSKIISSGLRLGIVTAHKEFIKKLTIHMETTNIHPSSLSQMLIFKLLTTWELPRLQQHFDDIKKFYHQRRDIMLSLIEEHLTGLVEWNVPKGGMFIWIKVNNMKDVMELVQKKCISQRIFVLSGHAFNYDRLKAEQHIRLCYSYASPEEIDKVLGFFSYTLFASPTD</sequence>
<evidence type="ECO:0000256" key="1">
    <source>
        <dbReference type="ARBA" id="ARBA00001933"/>
    </source>
</evidence>
<dbReference type="InterPro" id="IPR015421">
    <property type="entry name" value="PyrdxlP-dep_Trfase_major"/>
</dbReference>
<name>A0A310SMP0_9HYME</name>
<dbReference type="InterPro" id="IPR050859">
    <property type="entry name" value="Class-I_PLP-dep_aminotransf"/>
</dbReference>
<evidence type="ECO:0000259" key="5">
    <source>
        <dbReference type="Pfam" id="PF00155"/>
    </source>
</evidence>
<dbReference type="OrthoDB" id="691673at2759"/>
<evidence type="ECO:0000313" key="7">
    <source>
        <dbReference type="Proteomes" id="UP000250275"/>
    </source>
</evidence>
<protein>
    <submittedName>
        <fullName evidence="6">Kynurenine/alpha-aminoadipate aminotransferase, mitochondrial</fullName>
    </submittedName>
</protein>
<keyword evidence="2 6" id="KW-0032">Aminotransferase</keyword>
<dbReference type="CDD" id="cd00609">
    <property type="entry name" value="AAT_like"/>
    <property type="match status" value="1"/>
</dbReference>
<dbReference type="GO" id="GO:1901605">
    <property type="term" value="P:alpha-amino acid metabolic process"/>
    <property type="evidence" value="ECO:0007669"/>
    <property type="project" value="TreeGrafter"/>
</dbReference>
<proteinExistence type="predicted"/>
<accession>A0A310SMP0</accession>
<organism evidence="6 7">
    <name type="scientific">Eufriesea mexicana</name>
    <dbReference type="NCBI Taxonomy" id="516756"/>
    <lineage>
        <taxon>Eukaryota</taxon>
        <taxon>Metazoa</taxon>
        <taxon>Ecdysozoa</taxon>
        <taxon>Arthropoda</taxon>
        <taxon>Hexapoda</taxon>
        <taxon>Insecta</taxon>
        <taxon>Pterygota</taxon>
        <taxon>Neoptera</taxon>
        <taxon>Endopterygota</taxon>
        <taxon>Hymenoptera</taxon>
        <taxon>Apocrita</taxon>
        <taxon>Aculeata</taxon>
        <taxon>Apoidea</taxon>
        <taxon>Anthophila</taxon>
        <taxon>Apidae</taxon>
        <taxon>Eufriesea</taxon>
    </lineage>
</organism>
<dbReference type="GO" id="GO:0016212">
    <property type="term" value="F:kynurenine-oxoglutarate transaminase activity"/>
    <property type="evidence" value="ECO:0007669"/>
    <property type="project" value="TreeGrafter"/>
</dbReference>
<evidence type="ECO:0000313" key="6">
    <source>
        <dbReference type="EMBL" id="OAD58162.1"/>
    </source>
</evidence>
<dbReference type="Gene3D" id="3.40.640.10">
    <property type="entry name" value="Type I PLP-dependent aspartate aminotransferase-like (Major domain)"/>
    <property type="match status" value="1"/>
</dbReference>
<evidence type="ECO:0000256" key="4">
    <source>
        <dbReference type="ARBA" id="ARBA00022898"/>
    </source>
</evidence>
<keyword evidence="3 6" id="KW-0808">Transferase</keyword>
<dbReference type="GO" id="GO:0030170">
    <property type="term" value="F:pyridoxal phosphate binding"/>
    <property type="evidence" value="ECO:0007669"/>
    <property type="project" value="InterPro"/>
</dbReference>
<dbReference type="InterPro" id="IPR004839">
    <property type="entry name" value="Aminotransferase_I/II_large"/>
</dbReference>
<keyword evidence="4" id="KW-0663">Pyridoxal phosphate</keyword>
<feature type="domain" description="Aminotransferase class I/classII large" evidence="5">
    <location>
        <begin position="46"/>
        <end position="375"/>
    </location>
</feature>
<dbReference type="Proteomes" id="UP000250275">
    <property type="component" value="Unassembled WGS sequence"/>
</dbReference>
<dbReference type="InterPro" id="IPR015424">
    <property type="entry name" value="PyrdxlP-dep_Trfase"/>
</dbReference>
<evidence type="ECO:0000256" key="3">
    <source>
        <dbReference type="ARBA" id="ARBA00022679"/>
    </source>
</evidence>
<dbReference type="AlphaFoldDB" id="A0A310SMP0"/>
<dbReference type="Pfam" id="PF00155">
    <property type="entry name" value="Aminotran_1_2"/>
    <property type="match status" value="1"/>
</dbReference>
<dbReference type="PANTHER" id="PTHR42790:SF19">
    <property type="entry name" value="KYNURENINE_ALPHA-AMINOADIPATE AMINOTRANSFERASE, MITOCHONDRIAL"/>
    <property type="match status" value="1"/>
</dbReference>
<comment type="cofactor">
    <cofactor evidence="1">
        <name>pyridoxal 5'-phosphate</name>
        <dbReference type="ChEBI" id="CHEBI:597326"/>
    </cofactor>
</comment>
<dbReference type="FunFam" id="3.90.1150.10:FF:000166">
    <property type="entry name" value="Kynurenine/alpha-aminoadipate aminotransferase, mitochondrial"/>
    <property type="match status" value="1"/>
</dbReference>
<dbReference type="EMBL" id="KQ761155">
    <property type="protein sequence ID" value="OAD58162.1"/>
    <property type="molecule type" value="Genomic_DNA"/>
</dbReference>
<keyword evidence="7" id="KW-1185">Reference proteome</keyword>
<evidence type="ECO:0000256" key="2">
    <source>
        <dbReference type="ARBA" id="ARBA00022576"/>
    </source>
</evidence>
<reference evidence="6 7" key="1">
    <citation type="submission" date="2015-07" db="EMBL/GenBank/DDBJ databases">
        <title>The genome of Eufriesea mexicana.</title>
        <authorList>
            <person name="Pan H."/>
            <person name="Kapheim K."/>
        </authorList>
    </citation>
    <scope>NUCLEOTIDE SEQUENCE [LARGE SCALE GENOMIC DNA]</scope>
    <source>
        <strain evidence="6">0111107269</strain>
        <tissue evidence="6">Whole body</tissue>
    </source>
</reference>